<dbReference type="Pfam" id="PF20906">
    <property type="entry name" value="S-Me-THD_C"/>
    <property type="match status" value="1"/>
</dbReference>
<accession>A0A6N4A063</accession>
<evidence type="ECO:0008006" key="5">
    <source>
        <dbReference type="Google" id="ProtNLM"/>
    </source>
</evidence>
<dbReference type="InterPro" id="IPR010318">
    <property type="entry name" value="S-Me-THD_N"/>
</dbReference>
<proteinExistence type="predicted"/>
<dbReference type="EMBL" id="MLOK01000050">
    <property type="protein sequence ID" value="OIM20734.1"/>
    <property type="molecule type" value="Genomic_DNA"/>
</dbReference>
<evidence type="ECO:0000259" key="1">
    <source>
        <dbReference type="Pfam" id="PF06032"/>
    </source>
</evidence>
<reference evidence="3 4" key="1">
    <citation type="journal article" date="2016" name="BMC Genomics">
        <title>Consensus pan-genome assembly of the specialised wine bacterium Oenococcus oeni.</title>
        <authorList>
            <person name="Sternes P.R."/>
            <person name="Borneman A.R."/>
        </authorList>
    </citation>
    <scope>NUCLEOTIDE SEQUENCE [LARGE SCALE GENOMIC DNA]</scope>
    <source>
        <strain evidence="3 4">AWRIB661</strain>
    </source>
</reference>
<dbReference type="AlphaFoldDB" id="A0A6N4A063"/>
<dbReference type="SUPFAM" id="SSF160991">
    <property type="entry name" value="CV3147-like"/>
    <property type="match status" value="1"/>
</dbReference>
<dbReference type="Proteomes" id="UP000181728">
    <property type="component" value="Unassembled WGS sequence"/>
</dbReference>
<feature type="domain" description="S-Me-THD-like C-terminal" evidence="2">
    <location>
        <begin position="166"/>
        <end position="356"/>
    </location>
</feature>
<dbReference type="RefSeq" id="WP_071449060.1">
    <property type="nucleotide sequence ID" value="NZ_MLOK01000050.1"/>
</dbReference>
<dbReference type="InterPro" id="IPR024071">
    <property type="entry name" value="S-Me-THD_C_sf"/>
</dbReference>
<evidence type="ECO:0000313" key="3">
    <source>
        <dbReference type="EMBL" id="OIM20734.1"/>
    </source>
</evidence>
<name>A0A6N4A063_OENOE</name>
<dbReference type="Gene3D" id="3.40.1610.10">
    <property type="entry name" value="CV3147-like domain"/>
    <property type="match status" value="1"/>
</dbReference>
<evidence type="ECO:0000259" key="2">
    <source>
        <dbReference type="Pfam" id="PF20906"/>
    </source>
</evidence>
<dbReference type="Pfam" id="PF06032">
    <property type="entry name" value="S-Me-THD_N"/>
    <property type="match status" value="1"/>
</dbReference>
<organism evidence="3 4">
    <name type="scientific">Oenococcus oeni</name>
    <name type="common">Leuconostoc oenos</name>
    <dbReference type="NCBI Taxonomy" id="1247"/>
    <lineage>
        <taxon>Bacteria</taxon>
        <taxon>Bacillati</taxon>
        <taxon>Bacillota</taxon>
        <taxon>Bacilli</taxon>
        <taxon>Lactobacillales</taxon>
        <taxon>Lactobacillaceae</taxon>
        <taxon>Oenococcus</taxon>
    </lineage>
</organism>
<dbReference type="InterPro" id="IPR048350">
    <property type="entry name" value="S-Me-THD-like_C"/>
</dbReference>
<evidence type="ECO:0000313" key="4">
    <source>
        <dbReference type="Proteomes" id="UP000181728"/>
    </source>
</evidence>
<sequence>MKYLDVNDIKRIAVGATMLGAGGGGNPYVGSLMAIGAVRENGKVRLYDINDVADDWLTVPSSMMGAPAVQLEKFPNGIEFQNAFHVLEDKLGKKVQATFPIEAGGVNSMIPIMVAAKTGMPLIDVDSMGRALPELQMSTFTLYGHSASPMVVADEKGNTTLLETIDNNWTEKIARAISVKMGATAAVASFALTGRELKEAGVAGTISLCHKIGTIIEELNKYDATEDALKDLLKLTGGFYFMSAKITDIVNVTKDGFNFGTTKLEGINEFAGVKATVSFQNENIIFKVNGEVFITAPDIISMVDLDTLRPMTNEDLKYGKRVRILGLPCDKKWQTPEGIEMVGPRYFKYDVDYHPVEDLYDAYISSVNQAIY</sequence>
<dbReference type="InterPro" id="IPR027479">
    <property type="entry name" value="S-Me-THD_N_sf"/>
</dbReference>
<dbReference type="Gene3D" id="2.40.390.10">
    <property type="entry name" value="CV3147-like"/>
    <property type="match status" value="1"/>
</dbReference>
<protein>
    <recommendedName>
        <fullName evidence="5">DUF917 domain-containing protein</fullName>
    </recommendedName>
</protein>
<feature type="domain" description="S-Me-THD N-terminal" evidence="1">
    <location>
        <begin position="8"/>
        <end position="163"/>
    </location>
</feature>
<gene>
    <name evidence="3" type="ORF">ATX59_07390</name>
</gene>
<comment type="caution">
    <text evidence="3">The sequence shown here is derived from an EMBL/GenBank/DDBJ whole genome shotgun (WGS) entry which is preliminary data.</text>
</comment>